<gene>
    <name evidence="2" type="ORF">HGRIS_014560</name>
</gene>
<evidence type="ECO:0000256" key="1">
    <source>
        <dbReference type="ARBA" id="ARBA00023002"/>
    </source>
</evidence>
<proteinExistence type="predicted"/>
<evidence type="ECO:0000313" key="3">
    <source>
        <dbReference type="Proteomes" id="UP001556367"/>
    </source>
</evidence>
<protein>
    <recommendedName>
        <fullName evidence="4">NAD(P)-binding protein</fullName>
    </recommendedName>
</protein>
<keyword evidence="1" id="KW-0560">Oxidoreductase</keyword>
<evidence type="ECO:0000313" key="2">
    <source>
        <dbReference type="EMBL" id="KAL0959295.1"/>
    </source>
</evidence>
<dbReference type="InterPro" id="IPR036291">
    <property type="entry name" value="NAD(P)-bd_dom_sf"/>
</dbReference>
<evidence type="ECO:0008006" key="4">
    <source>
        <dbReference type="Google" id="ProtNLM"/>
    </source>
</evidence>
<sequence>MGNRSLFRLLRDQLTTLQPVVKADLTGKVVIVVGANTGIGLETAKHFARMGPARLILACRSETRGSAAIKQLKESTGYDKAELMLVELSQFSSVKAFADKVDAEVENLDLLILNAAVSATTFEVTEDGYEKALQVNYLSLDLISLRLLPKMLKTAAIRSETPRIVVVSSEMHQFGIIPDSLLNDSSALEHWSSAEHNRSFDGGVRYPLTKLLNMLFVLGLSDRLPRTSPTVIVTAVNPGYCISELRRDLGGVIGFITRVMDRLVGRTSEEGARQVVWGALGGGEDEEKLRGAYVNIASVMAPSDFVESETGRLFRDSLWHEMVTALGKADEKVLAITKEHLTTSTTV</sequence>
<name>A0ABR3JV90_9AGAR</name>
<dbReference type="PRINTS" id="PR00081">
    <property type="entry name" value="GDHRDH"/>
</dbReference>
<organism evidence="2 3">
    <name type="scientific">Hohenbuehelia grisea</name>
    <dbReference type="NCBI Taxonomy" id="104357"/>
    <lineage>
        <taxon>Eukaryota</taxon>
        <taxon>Fungi</taxon>
        <taxon>Dikarya</taxon>
        <taxon>Basidiomycota</taxon>
        <taxon>Agaricomycotina</taxon>
        <taxon>Agaricomycetes</taxon>
        <taxon>Agaricomycetidae</taxon>
        <taxon>Agaricales</taxon>
        <taxon>Pleurotineae</taxon>
        <taxon>Pleurotaceae</taxon>
        <taxon>Hohenbuehelia</taxon>
    </lineage>
</organism>
<dbReference type="Gene3D" id="3.40.50.720">
    <property type="entry name" value="NAD(P)-binding Rossmann-like Domain"/>
    <property type="match status" value="1"/>
</dbReference>
<dbReference type="InterPro" id="IPR002347">
    <property type="entry name" value="SDR_fam"/>
</dbReference>
<reference evidence="3" key="1">
    <citation type="submission" date="2024-06" db="EMBL/GenBank/DDBJ databases">
        <title>Multi-omics analyses provide insights into the biosynthesis of the anticancer antibiotic pleurotin in Hohenbuehelia grisea.</title>
        <authorList>
            <person name="Weaver J.A."/>
            <person name="Alberti F."/>
        </authorList>
    </citation>
    <scope>NUCLEOTIDE SEQUENCE [LARGE SCALE GENOMIC DNA]</scope>
    <source>
        <strain evidence="3">T-177</strain>
    </source>
</reference>
<dbReference type="SUPFAM" id="SSF51735">
    <property type="entry name" value="NAD(P)-binding Rossmann-fold domains"/>
    <property type="match status" value="1"/>
</dbReference>
<dbReference type="EMBL" id="JASNQZ010000003">
    <property type="protein sequence ID" value="KAL0959295.1"/>
    <property type="molecule type" value="Genomic_DNA"/>
</dbReference>
<dbReference type="PANTHER" id="PTHR43157">
    <property type="entry name" value="PHOSPHATIDYLINOSITOL-GLYCAN BIOSYNTHESIS CLASS F PROTEIN-RELATED"/>
    <property type="match status" value="1"/>
</dbReference>
<dbReference type="PANTHER" id="PTHR43157:SF31">
    <property type="entry name" value="PHOSPHATIDYLINOSITOL-GLYCAN BIOSYNTHESIS CLASS F PROTEIN"/>
    <property type="match status" value="1"/>
</dbReference>
<dbReference type="Proteomes" id="UP001556367">
    <property type="component" value="Unassembled WGS sequence"/>
</dbReference>
<dbReference type="Pfam" id="PF00106">
    <property type="entry name" value="adh_short"/>
    <property type="match status" value="1"/>
</dbReference>
<keyword evidence="3" id="KW-1185">Reference proteome</keyword>
<comment type="caution">
    <text evidence="2">The sequence shown here is derived from an EMBL/GenBank/DDBJ whole genome shotgun (WGS) entry which is preliminary data.</text>
</comment>
<accession>A0ABR3JV90</accession>